<gene>
    <name evidence="1" type="ORF">CEXT_186111</name>
</gene>
<organism evidence="1 2">
    <name type="scientific">Caerostris extrusa</name>
    <name type="common">Bark spider</name>
    <name type="synonym">Caerostris bankana</name>
    <dbReference type="NCBI Taxonomy" id="172846"/>
    <lineage>
        <taxon>Eukaryota</taxon>
        <taxon>Metazoa</taxon>
        <taxon>Ecdysozoa</taxon>
        <taxon>Arthropoda</taxon>
        <taxon>Chelicerata</taxon>
        <taxon>Arachnida</taxon>
        <taxon>Araneae</taxon>
        <taxon>Araneomorphae</taxon>
        <taxon>Entelegynae</taxon>
        <taxon>Araneoidea</taxon>
        <taxon>Araneidae</taxon>
        <taxon>Caerostris</taxon>
    </lineage>
</organism>
<reference evidence="1 2" key="1">
    <citation type="submission" date="2021-06" db="EMBL/GenBank/DDBJ databases">
        <title>Caerostris extrusa draft genome.</title>
        <authorList>
            <person name="Kono N."/>
            <person name="Arakawa K."/>
        </authorList>
    </citation>
    <scope>NUCLEOTIDE SEQUENCE [LARGE SCALE GENOMIC DNA]</scope>
</reference>
<comment type="caution">
    <text evidence="1">The sequence shown here is derived from an EMBL/GenBank/DDBJ whole genome shotgun (WGS) entry which is preliminary data.</text>
</comment>
<evidence type="ECO:0000313" key="1">
    <source>
        <dbReference type="EMBL" id="GIY49041.1"/>
    </source>
</evidence>
<proteinExistence type="predicted"/>
<sequence length="86" mass="9650">MAIKHVKLHLLMEGPLISGSENDKSILQHITPQRLKSNQIFDYFFNSLLSLSARLYARFGCHPTPYTGTTLRPVKVPIDAVLVMAV</sequence>
<accession>A0AAV4TU57</accession>
<keyword evidence="2" id="KW-1185">Reference proteome</keyword>
<dbReference type="Proteomes" id="UP001054945">
    <property type="component" value="Unassembled WGS sequence"/>
</dbReference>
<evidence type="ECO:0000313" key="2">
    <source>
        <dbReference type="Proteomes" id="UP001054945"/>
    </source>
</evidence>
<dbReference type="AlphaFoldDB" id="A0AAV4TU57"/>
<dbReference type="EMBL" id="BPLR01011791">
    <property type="protein sequence ID" value="GIY49041.1"/>
    <property type="molecule type" value="Genomic_DNA"/>
</dbReference>
<protein>
    <submittedName>
        <fullName evidence="1">Uncharacterized protein</fullName>
    </submittedName>
</protein>
<name>A0AAV4TU57_CAEEX</name>